<feature type="domain" description="PPM-type phosphatase" evidence="4">
    <location>
        <begin position="912"/>
        <end position="1137"/>
    </location>
</feature>
<dbReference type="PANTHER" id="PTHR43547:SF2">
    <property type="entry name" value="HYBRID SIGNAL TRANSDUCTION HISTIDINE KINASE C"/>
    <property type="match status" value="1"/>
</dbReference>
<dbReference type="InterPro" id="IPR015943">
    <property type="entry name" value="WD40/YVTN_repeat-like_dom_sf"/>
</dbReference>
<organism evidence="5 6">
    <name type="scientific">Chloracidobacterium validum</name>
    <dbReference type="NCBI Taxonomy" id="2821543"/>
    <lineage>
        <taxon>Bacteria</taxon>
        <taxon>Pseudomonadati</taxon>
        <taxon>Acidobacteriota</taxon>
        <taxon>Terriglobia</taxon>
        <taxon>Terriglobales</taxon>
        <taxon>Acidobacteriaceae</taxon>
        <taxon>Chloracidobacterium</taxon>
    </lineage>
</organism>
<dbReference type="InterPro" id="IPR001932">
    <property type="entry name" value="PPM-type_phosphatase-like_dom"/>
</dbReference>
<dbReference type="Gene3D" id="2.60.40.10">
    <property type="entry name" value="Immunoglobulins"/>
    <property type="match status" value="1"/>
</dbReference>
<dbReference type="InterPro" id="IPR036457">
    <property type="entry name" value="PPM-type-like_dom_sf"/>
</dbReference>
<dbReference type="InterPro" id="IPR011110">
    <property type="entry name" value="Reg_prop"/>
</dbReference>
<reference evidence="5 6" key="1">
    <citation type="submission" date="2021-03" db="EMBL/GenBank/DDBJ databases">
        <title>Genomic and phenotypic characterization of Chloracidobacterium isolates provides evidence for multiple species.</title>
        <authorList>
            <person name="Saini M.K."/>
            <person name="Costas A.M.G."/>
            <person name="Tank M."/>
            <person name="Bryant D.A."/>
        </authorList>
    </citation>
    <scope>NUCLEOTIDE SEQUENCE [LARGE SCALE GENOMIC DNA]</scope>
    <source>
        <strain evidence="5 6">BV2-C</strain>
    </source>
</reference>
<dbReference type="Pfam" id="PF07494">
    <property type="entry name" value="Reg_prop"/>
    <property type="match status" value="5"/>
</dbReference>
<dbReference type="InterPro" id="IPR013783">
    <property type="entry name" value="Ig-like_fold"/>
</dbReference>
<dbReference type="Gene3D" id="3.60.40.10">
    <property type="entry name" value="PPM-type phosphatase domain"/>
    <property type="match status" value="1"/>
</dbReference>
<accession>A0ABX8B701</accession>
<dbReference type="InterPro" id="IPR011123">
    <property type="entry name" value="Y_Y_Y"/>
</dbReference>
<dbReference type="EMBL" id="CP072648">
    <property type="protein sequence ID" value="QUW02742.1"/>
    <property type="molecule type" value="Genomic_DNA"/>
</dbReference>
<evidence type="ECO:0000256" key="2">
    <source>
        <dbReference type="SAM" id="Coils"/>
    </source>
</evidence>
<dbReference type="SMART" id="SM00331">
    <property type="entry name" value="PP2C_SIG"/>
    <property type="match status" value="1"/>
</dbReference>
<dbReference type="RefSeq" id="WP_211428633.1">
    <property type="nucleotide sequence ID" value="NZ_CP072648.1"/>
</dbReference>
<gene>
    <name evidence="5" type="ORF">J8C06_10435</name>
</gene>
<name>A0ABX8B701_9BACT</name>
<dbReference type="PANTHER" id="PTHR43547">
    <property type="entry name" value="TWO-COMPONENT HISTIDINE KINASE"/>
    <property type="match status" value="1"/>
</dbReference>
<dbReference type="Gene3D" id="2.130.10.10">
    <property type="entry name" value="YVTN repeat-like/Quinoprotein amine dehydrogenase"/>
    <property type="match status" value="3"/>
</dbReference>
<keyword evidence="1" id="KW-0597">Phosphoprotein</keyword>
<evidence type="ECO:0000256" key="3">
    <source>
        <dbReference type="SAM" id="Phobius"/>
    </source>
</evidence>
<dbReference type="SUPFAM" id="SSF63829">
    <property type="entry name" value="Calcium-dependent phosphotriesterase"/>
    <property type="match status" value="4"/>
</dbReference>
<evidence type="ECO:0000313" key="5">
    <source>
        <dbReference type="EMBL" id="QUW02742.1"/>
    </source>
</evidence>
<feature type="transmembrane region" description="Helical" evidence="3">
    <location>
        <begin position="825"/>
        <end position="843"/>
    </location>
</feature>
<keyword evidence="3" id="KW-0472">Membrane</keyword>
<evidence type="ECO:0000313" key="6">
    <source>
        <dbReference type="Proteomes" id="UP000676506"/>
    </source>
</evidence>
<keyword evidence="3" id="KW-1133">Transmembrane helix</keyword>
<keyword evidence="2" id="KW-0175">Coiled coil</keyword>
<dbReference type="Pfam" id="PF07495">
    <property type="entry name" value="Y_Y_Y"/>
    <property type="match status" value="1"/>
</dbReference>
<dbReference type="Pfam" id="PF07228">
    <property type="entry name" value="SpoIIE"/>
    <property type="match status" value="1"/>
</dbReference>
<feature type="coiled-coil region" evidence="2">
    <location>
        <begin position="863"/>
        <end position="892"/>
    </location>
</feature>
<keyword evidence="6" id="KW-1185">Reference proteome</keyword>
<protein>
    <submittedName>
        <fullName evidence="5">SpoIIE family protein phosphatase</fullName>
    </submittedName>
</protein>
<dbReference type="Proteomes" id="UP000676506">
    <property type="component" value="Chromosome 1"/>
</dbReference>
<evidence type="ECO:0000256" key="1">
    <source>
        <dbReference type="ARBA" id="ARBA00022553"/>
    </source>
</evidence>
<sequence>MVTEHESPSAILPVATGYVPRRPVMWPVVRLIGILLWLFGAAQAEVRSTSSFEYLTQENGLSNNAVHCILQDRRGFLWIGTEDGLNRYDGFTFKVYRNQAGNPGSLPGNFVRSLYESRDGTLWFGFGRAGFCRYDAKTDTFFRYEVKSPRSGVRANTFQFYEDRQGRFWVCTDLGLVRVDRQRDDFRLYDLTVQGFTDSGVLDICEDSTGQLWIGATNGLLRFDADSEKAHLILPPGRYRTSSGSTERFGWRAHGVTPEGWLCLSFGRAGMALFDPARERLIEQFDYTGKRLDALPAELPRATPETVILSWDGPSVWMRCPDGTLRELNLQNGVARMIQAEPKRPDGLGGQNVDCMLRDRSGVLWFGDSVAGLIKFSPTRNRFERHQHRPADETSLSNNYVRGICEDRLGRVWVATQFGGLNCLDRQTGRATRYRARPNDPTALRSDQVWSVLEDRQGTLWVGTLDGLQSLDPETGRFHSLPALPDRIQVNLVYEDARQRLWVASPQGIYEISPDRRSSYNHAPNLNLVQAAGVNPQIQRGLGVDVQALHVSPRDGHLWIGLPNGAIRYDPDQKTYRVYRVDSRPEYGEPYVTHFTEGRDGTLWMVTKGAGLCRFDPQRETFTHLLEQDGLPHNNCYAMFPDANGRFWLSSDAGIARFDPTTLTFRAYTTADGLQGREFNRFSAFQNSRGEIFFGGTQGLNIFDPAKLTDNPTPPPVALTELKINGQTRLAPEGSQLVVDYRERAVEVGFVALDFHAPADNRYRYWLEGFDRGWREAGARREASYTNLPPGAYRFWVMAANHDGVWSPGKVLFQLEIRPPWWQTWPVYVGFALTGGLLLYGGVRLRLRQLVVRNRNLELKIAERTAEITHKNQELEARNLEIEAQRRDMLESLTYAQTIQQAMLPTQETLTAALGECFVLWKPKDIVSGDFYWFHQQQGRVVLVVADCTGHGVPGALMSMIGNDLLGQIVIERQTYQPAQILEALHQGIQRALKQGENDRLPDGMDAAVCSIDQTTQTLTFAGARRPLYLVADGVLTEIKGDRQSLGGIGREQASRQFTNHQVAILPDTMLYLATDGFADQPNERGKKLGTRRLHALLVDVAGLPPAQQRTRLEAELLAHMGAESQRDDITLVGVRWRPTTNGGLGNGNQSPIAPNGT</sequence>
<keyword evidence="3" id="KW-0812">Transmembrane</keyword>
<evidence type="ECO:0000259" key="4">
    <source>
        <dbReference type="SMART" id="SM00331"/>
    </source>
</evidence>
<proteinExistence type="predicted"/>